<proteinExistence type="predicted"/>
<sequence>DGETIVIGGLLRDTDTKTRAGVPFLSRLPLVGSLFTHRTTKKEKTDLLVFITPYILSEKLEEENIVEKRKPLRVQIEELCQKGLDYKKNEEMSNLLGCSLVTLSKRLRAKDEFYSLLFPPG</sequence>
<dbReference type="PANTHER" id="PTHR30604:SF1">
    <property type="entry name" value="DNA UTILIZATION PROTEIN HOFQ"/>
    <property type="match status" value="1"/>
</dbReference>
<dbReference type="PROSITE" id="PS00875">
    <property type="entry name" value="T2SP_D"/>
    <property type="match status" value="1"/>
</dbReference>
<dbReference type="EMBL" id="BARW01013494">
    <property type="protein sequence ID" value="GAI80501.1"/>
    <property type="molecule type" value="Genomic_DNA"/>
</dbReference>
<dbReference type="InterPro" id="IPR051808">
    <property type="entry name" value="Type_IV_pilus_biogenesis"/>
</dbReference>
<dbReference type="Pfam" id="PF00263">
    <property type="entry name" value="Secretin"/>
    <property type="match status" value="1"/>
</dbReference>
<dbReference type="InterPro" id="IPR001775">
    <property type="entry name" value="GspD/PilQ"/>
</dbReference>
<dbReference type="InterPro" id="IPR004845">
    <property type="entry name" value="T2SS_GspD_CS"/>
</dbReference>
<name>X1SN02_9ZZZZ</name>
<feature type="domain" description="Type II/III secretion system secretin-like" evidence="1">
    <location>
        <begin position="1"/>
        <end position="56"/>
    </location>
</feature>
<protein>
    <recommendedName>
        <fullName evidence="1">Type II/III secretion system secretin-like domain-containing protein</fullName>
    </recommendedName>
</protein>
<dbReference type="AlphaFoldDB" id="X1SN02"/>
<dbReference type="PANTHER" id="PTHR30604">
    <property type="entry name" value="PROTEIN TRANSPORT PROTEIN HOFQ"/>
    <property type="match status" value="1"/>
</dbReference>
<evidence type="ECO:0000313" key="2">
    <source>
        <dbReference type="EMBL" id="GAI80501.1"/>
    </source>
</evidence>
<comment type="caution">
    <text evidence="2">The sequence shown here is derived from an EMBL/GenBank/DDBJ whole genome shotgun (WGS) entry which is preliminary data.</text>
</comment>
<dbReference type="PRINTS" id="PR00811">
    <property type="entry name" value="BCTERIALGSPD"/>
</dbReference>
<feature type="non-terminal residue" evidence="2">
    <location>
        <position position="1"/>
    </location>
</feature>
<reference evidence="2" key="1">
    <citation type="journal article" date="2014" name="Front. Microbiol.">
        <title>High frequency of phylogenetically diverse reductive dehalogenase-homologous genes in deep subseafloor sedimentary metagenomes.</title>
        <authorList>
            <person name="Kawai M."/>
            <person name="Futagami T."/>
            <person name="Toyoda A."/>
            <person name="Takaki Y."/>
            <person name="Nishi S."/>
            <person name="Hori S."/>
            <person name="Arai W."/>
            <person name="Tsubouchi T."/>
            <person name="Morono Y."/>
            <person name="Uchiyama I."/>
            <person name="Ito T."/>
            <person name="Fujiyama A."/>
            <person name="Inagaki F."/>
            <person name="Takami H."/>
        </authorList>
    </citation>
    <scope>NUCLEOTIDE SEQUENCE</scope>
    <source>
        <strain evidence="2">Expedition CK06-06</strain>
    </source>
</reference>
<dbReference type="GO" id="GO:0009306">
    <property type="term" value="P:protein secretion"/>
    <property type="evidence" value="ECO:0007669"/>
    <property type="project" value="InterPro"/>
</dbReference>
<gene>
    <name evidence="2" type="ORF">S12H4_24693</name>
</gene>
<organism evidence="2">
    <name type="scientific">marine sediment metagenome</name>
    <dbReference type="NCBI Taxonomy" id="412755"/>
    <lineage>
        <taxon>unclassified sequences</taxon>
        <taxon>metagenomes</taxon>
        <taxon>ecological metagenomes</taxon>
    </lineage>
</organism>
<evidence type="ECO:0000259" key="1">
    <source>
        <dbReference type="Pfam" id="PF00263"/>
    </source>
</evidence>
<dbReference type="InterPro" id="IPR004846">
    <property type="entry name" value="T2SS/T3SS_dom"/>
</dbReference>
<accession>X1SN02</accession>